<dbReference type="EMBL" id="BNCI01000001">
    <property type="protein sequence ID" value="GHF17743.1"/>
    <property type="molecule type" value="Genomic_DNA"/>
</dbReference>
<dbReference type="InterPro" id="IPR003029">
    <property type="entry name" value="S1_domain"/>
</dbReference>
<evidence type="ECO:0000256" key="5">
    <source>
        <dbReference type="ARBA" id="ARBA00022884"/>
    </source>
</evidence>
<dbReference type="InterPro" id="IPR012340">
    <property type="entry name" value="NA-bd_OB-fold"/>
</dbReference>
<dbReference type="PANTHER" id="PTHR30001:SF0">
    <property type="entry name" value="RIBONUCLEASE G"/>
    <property type="match status" value="1"/>
</dbReference>
<dbReference type="GO" id="GO:0016787">
    <property type="term" value="F:hydrolase activity"/>
    <property type="evidence" value="ECO:0007669"/>
    <property type="project" value="UniProtKB-KW"/>
</dbReference>
<evidence type="ECO:0000259" key="6">
    <source>
        <dbReference type="PROSITE" id="PS50126"/>
    </source>
</evidence>
<reference evidence="7" key="2">
    <citation type="submission" date="2020-09" db="EMBL/GenBank/DDBJ databases">
        <authorList>
            <person name="Sun Q."/>
            <person name="Kim S."/>
        </authorList>
    </citation>
    <scope>NUCLEOTIDE SEQUENCE</scope>
    <source>
        <strain evidence="7">KCTC 42590</strain>
    </source>
</reference>
<keyword evidence="4" id="KW-0460">Magnesium</keyword>
<dbReference type="GO" id="GO:0046872">
    <property type="term" value="F:metal ion binding"/>
    <property type="evidence" value="ECO:0007669"/>
    <property type="project" value="UniProtKB-KW"/>
</dbReference>
<keyword evidence="3" id="KW-0378">Hydrolase</keyword>
<proteinExistence type="predicted"/>
<comment type="caution">
    <text evidence="7">The sequence shown here is derived from an EMBL/GenBank/DDBJ whole genome shotgun (WGS) entry which is preliminary data.</text>
</comment>
<gene>
    <name evidence="7" type="ORF">GCM10017044_10210</name>
</gene>
<evidence type="ECO:0000313" key="8">
    <source>
        <dbReference type="Proteomes" id="UP000630923"/>
    </source>
</evidence>
<protein>
    <recommendedName>
        <fullName evidence="6">S1 motif domain-containing protein</fullName>
    </recommendedName>
</protein>
<evidence type="ECO:0000256" key="4">
    <source>
        <dbReference type="ARBA" id="ARBA00022842"/>
    </source>
</evidence>
<feature type="domain" description="S1 motif" evidence="6">
    <location>
        <begin position="41"/>
        <end position="116"/>
    </location>
</feature>
<evidence type="ECO:0000256" key="3">
    <source>
        <dbReference type="ARBA" id="ARBA00022801"/>
    </source>
</evidence>
<keyword evidence="5" id="KW-0694">RNA-binding</keyword>
<accession>A0A919AN13</accession>
<dbReference type="Pfam" id="PF10150">
    <property type="entry name" value="RNase_E_G"/>
    <property type="match status" value="1"/>
</dbReference>
<dbReference type="GO" id="GO:0003723">
    <property type="term" value="F:RNA binding"/>
    <property type="evidence" value="ECO:0007669"/>
    <property type="project" value="UniProtKB-KW"/>
</dbReference>
<name>A0A919AN13_9PROT</name>
<keyword evidence="8" id="KW-1185">Reference proteome</keyword>
<sequence length="463" mass="49875">MTDFLTVIEPRFGGWRAAEIDDEGFPVSLQFFDDPQYHPVDALFDARVTAFDAASDLAFLDLGGFDGVMNLQRAKQIADKRVDRIQDCLQIGQMIRVQVIAEPAAAEGKALSVTPRPRLAGRYVTLEHGARLNFSKDLKPHVIGTLKSGLEAVSAHHAVIVRTRASLVGAEAVVREAETFAQALAAPAKSAPGLVYAPSPATACLMAMNTSSADILIDGVEETLAAQKIARTSYPDLADRIKAGKETEGLFEFYGVTEAIDEALSDRIELPCGGWISITPTPALTVVDVNMGGALKGRSAAEAKITVNLEAAMAIAYHLRFQDIGGLIVADFIDMSGKGAAAELMATLDDALRDDPVPVRHSGISNFGLVEFTRKRKGISLRDRMQRARKPVVNPREEALTLLDRALRVGRSGQPGTLILQAPDAVISELARLDTYVEALKTKTSRQLEIQAGQGSDVYLKTN</sequence>
<dbReference type="AlphaFoldDB" id="A0A919AN13"/>
<dbReference type="PANTHER" id="PTHR30001">
    <property type="entry name" value="RIBONUCLEASE"/>
    <property type="match status" value="1"/>
</dbReference>
<dbReference type="GO" id="GO:0005737">
    <property type="term" value="C:cytoplasm"/>
    <property type="evidence" value="ECO:0007669"/>
    <property type="project" value="TreeGrafter"/>
</dbReference>
<keyword evidence="2" id="KW-0479">Metal-binding</keyword>
<reference evidence="7" key="1">
    <citation type="journal article" date="2014" name="Int. J. Syst. Evol. Microbiol.">
        <title>Complete genome sequence of Corynebacterium casei LMG S-19264T (=DSM 44701T), isolated from a smear-ripened cheese.</title>
        <authorList>
            <consortium name="US DOE Joint Genome Institute (JGI-PGF)"/>
            <person name="Walter F."/>
            <person name="Albersmeier A."/>
            <person name="Kalinowski J."/>
            <person name="Ruckert C."/>
        </authorList>
    </citation>
    <scope>NUCLEOTIDE SEQUENCE</scope>
    <source>
        <strain evidence="7">KCTC 42590</strain>
    </source>
</reference>
<organism evidence="7 8">
    <name type="scientific">Kordiimonas sediminis</name>
    <dbReference type="NCBI Taxonomy" id="1735581"/>
    <lineage>
        <taxon>Bacteria</taxon>
        <taxon>Pseudomonadati</taxon>
        <taxon>Pseudomonadota</taxon>
        <taxon>Alphaproteobacteria</taxon>
        <taxon>Kordiimonadales</taxon>
        <taxon>Kordiimonadaceae</taxon>
        <taxon>Kordiimonas</taxon>
    </lineage>
</organism>
<evidence type="ECO:0000256" key="1">
    <source>
        <dbReference type="ARBA" id="ARBA00001946"/>
    </source>
</evidence>
<dbReference type="RefSeq" id="WP_191250470.1">
    <property type="nucleotide sequence ID" value="NZ_BNCI01000001.1"/>
</dbReference>
<dbReference type="SUPFAM" id="SSF50249">
    <property type="entry name" value="Nucleic acid-binding proteins"/>
    <property type="match status" value="1"/>
</dbReference>
<dbReference type="GO" id="GO:0004540">
    <property type="term" value="F:RNA nuclease activity"/>
    <property type="evidence" value="ECO:0007669"/>
    <property type="project" value="InterPro"/>
</dbReference>
<dbReference type="Proteomes" id="UP000630923">
    <property type="component" value="Unassembled WGS sequence"/>
</dbReference>
<evidence type="ECO:0000313" key="7">
    <source>
        <dbReference type="EMBL" id="GHF17743.1"/>
    </source>
</evidence>
<dbReference type="PROSITE" id="PS50126">
    <property type="entry name" value="S1"/>
    <property type="match status" value="1"/>
</dbReference>
<evidence type="ECO:0000256" key="2">
    <source>
        <dbReference type="ARBA" id="ARBA00022723"/>
    </source>
</evidence>
<comment type="cofactor">
    <cofactor evidence="1">
        <name>Mg(2+)</name>
        <dbReference type="ChEBI" id="CHEBI:18420"/>
    </cofactor>
</comment>
<dbReference type="InterPro" id="IPR004659">
    <property type="entry name" value="RNase_E/G"/>
</dbReference>
<dbReference type="InterPro" id="IPR019307">
    <property type="entry name" value="RNA-bd_AU-1/RNase_E/G"/>
</dbReference>
<dbReference type="GO" id="GO:0006364">
    <property type="term" value="P:rRNA processing"/>
    <property type="evidence" value="ECO:0007669"/>
    <property type="project" value="TreeGrafter"/>
</dbReference>